<dbReference type="EMBL" id="EQ975979">
    <property type="protein sequence ID" value="EEF27013.1"/>
    <property type="molecule type" value="Genomic_DNA"/>
</dbReference>
<dbReference type="InterPro" id="IPR037523">
    <property type="entry name" value="VOC_core"/>
</dbReference>
<protein>
    <recommendedName>
        <fullName evidence="1">VOC domain-containing protein</fullName>
    </recommendedName>
</protein>
<reference evidence="3" key="1">
    <citation type="journal article" date="2010" name="Nat. Biotechnol.">
        <title>Draft genome sequence of the oilseed species Ricinus communis.</title>
        <authorList>
            <person name="Chan A.P."/>
            <person name="Crabtree J."/>
            <person name="Zhao Q."/>
            <person name="Lorenzi H."/>
            <person name="Orvis J."/>
            <person name="Puiu D."/>
            <person name="Melake-Berhan A."/>
            <person name="Jones K.M."/>
            <person name="Redman J."/>
            <person name="Chen G."/>
            <person name="Cahoon E.B."/>
            <person name="Gedil M."/>
            <person name="Stanke M."/>
            <person name="Haas B.J."/>
            <person name="Wortman J.R."/>
            <person name="Fraser-Liggett C.M."/>
            <person name="Ravel J."/>
            <person name="Rabinowicz P.D."/>
        </authorList>
    </citation>
    <scope>NUCLEOTIDE SEQUENCE [LARGE SCALE GENOMIC DNA]</scope>
    <source>
        <strain evidence="3">cv. Hale</strain>
    </source>
</reference>
<dbReference type="Gene3D" id="3.10.180.10">
    <property type="entry name" value="2,3-Dihydroxybiphenyl 1,2-Dioxygenase, domain 1"/>
    <property type="match status" value="1"/>
</dbReference>
<feature type="domain" description="VOC" evidence="1">
    <location>
        <begin position="122"/>
        <end position="241"/>
    </location>
</feature>
<evidence type="ECO:0000313" key="3">
    <source>
        <dbReference type="Proteomes" id="UP000008311"/>
    </source>
</evidence>
<gene>
    <name evidence="2" type="ORF">RCOM_0061780</name>
</gene>
<dbReference type="Pfam" id="PF12681">
    <property type="entry name" value="Glyoxalase_2"/>
    <property type="match status" value="1"/>
</dbReference>
<organism evidence="2 3">
    <name type="scientific">Ricinus communis</name>
    <name type="common">Castor bean</name>
    <dbReference type="NCBI Taxonomy" id="3988"/>
    <lineage>
        <taxon>Eukaryota</taxon>
        <taxon>Viridiplantae</taxon>
        <taxon>Streptophyta</taxon>
        <taxon>Embryophyta</taxon>
        <taxon>Tracheophyta</taxon>
        <taxon>Spermatophyta</taxon>
        <taxon>Magnoliopsida</taxon>
        <taxon>eudicotyledons</taxon>
        <taxon>Gunneridae</taxon>
        <taxon>Pentapetalae</taxon>
        <taxon>rosids</taxon>
        <taxon>fabids</taxon>
        <taxon>Malpighiales</taxon>
        <taxon>Euphorbiaceae</taxon>
        <taxon>Acalyphoideae</taxon>
        <taxon>Acalypheae</taxon>
        <taxon>Ricinus</taxon>
    </lineage>
</organism>
<keyword evidence="3" id="KW-1185">Reference proteome</keyword>
<dbReference type="AlphaFoldDB" id="B9TAV4"/>
<sequence length="248" mass="27576">MAAAAPPPDFLFDLAGKCLGACLMKLHPAAGQRPEVVRECAVNKDMIALADHCSGAQLKAGFSRIHDDHGSCGFCHGRPPIARRGGNHLPDTSIRFSDIVKQFEGCFSFASFPLIEQVLAMRFVNPIPFVSDIERSKAFYCELLGLRALNDFGSFVLFETGFAIHDGKSLEQTVWRESSETSEPYGRRNILLYFEHEDVDAAFEAIAPHVNLIHPIERQEWGQRVFRFYDPDGHAVEIGEPQPDLMAG</sequence>
<accession>B9TAV4</accession>
<dbReference type="Proteomes" id="UP000008311">
    <property type="component" value="Unassembled WGS sequence"/>
</dbReference>
<dbReference type="CDD" id="cd09011">
    <property type="entry name" value="VOC_like"/>
    <property type="match status" value="1"/>
</dbReference>
<dbReference type="PROSITE" id="PS51819">
    <property type="entry name" value="VOC"/>
    <property type="match status" value="1"/>
</dbReference>
<dbReference type="InterPro" id="IPR025870">
    <property type="entry name" value="Glyoxalase-like_dom"/>
</dbReference>
<evidence type="ECO:0000313" key="2">
    <source>
        <dbReference type="EMBL" id="EEF27013.1"/>
    </source>
</evidence>
<dbReference type="InParanoid" id="B9TAV4"/>
<dbReference type="InterPro" id="IPR029068">
    <property type="entry name" value="Glyas_Bleomycin-R_OHBP_Dase"/>
</dbReference>
<dbReference type="SUPFAM" id="SSF54593">
    <property type="entry name" value="Glyoxalase/Bleomycin resistance protein/Dihydroxybiphenyl dioxygenase"/>
    <property type="match status" value="1"/>
</dbReference>
<evidence type="ECO:0000259" key="1">
    <source>
        <dbReference type="PROSITE" id="PS51819"/>
    </source>
</evidence>
<proteinExistence type="predicted"/>
<name>B9TAV4_RICCO</name>